<comment type="similarity">
    <text evidence="2 7">Belongs to the aldehyde dehydrogenase family.</text>
</comment>
<evidence type="ECO:0000313" key="10">
    <source>
        <dbReference type="EMBL" id="KAG0006926.1"/>
    </source>
</evidence>
<dbReference type="InterPro" id="IPR005931">
    <property type="entry name" value="P5CDH/ALDH4A1"/>
</dbReference>
<dbReference type="GO" id="GO:0005759">
    <property type="term" value="C:mitochondrial matrix"/>
    <property type="evidence" value="ECO:0007669"/>
    <property type="project" value="TreeGrafter"/>
</dbReference>
<evidence type="ECO:0000256" key="4">
    <source>
        <dbReference type="ARBA" id="ARBA00023027"/>
    </source>
</evidence>
<dbReference type="GO" id="GO:0003842">
    <property type="term" value="F:L-glutamate gamma-semialdehyde dehydrogenase activity"/>
    <property type="evidence" value="ECO:0007669"/>
    <property type="project" value="UniProtKB-UniRule"/>
</dbReference>
<dbReference type="PANTHER" id="PTHR42862">
    <property type="entry name" value="DELTA-1-PYRROLINE-5-CARBOXYLATE DEHYDROGENASE 1, ISOFORM A-RELATED"/>
    <property type="match status" value="1"/>
</dbReference>
<dbReference type="InterPro" id="IPR015590">
    <property type="entry name" value="Aldehyde_DH_dom"/>
</dbReference>
<organism evidence="10 11">
    <name type="scientific">Modicella reniformis</name>
    <dbReference type="NCBI Taxonomy" id="1440133"/>
    <lineage>
        <taxon>Eukaryota</taxon>
        <taxon>Fungi</taxon>
        <taxon>Fungi incertae sedis</taxon>
        <taxon>Mucoromycota</taxon>
        <taxon>Mortierellomycotina</taxon>
        <taxon>Mortierellomycetes</taxon>
        <taxon>Mortierellales</taxon>
        <taxon>Mortierellaceae</taxon>
        <taxon>Modicella</taxon>
    </lineage>
</organism>
<evidence type="ECO:0000256" key="6">
    <source>
        <dbReference type="ARBA" id="ARBA00048142"/>
    </source>
</evidence>
<dbReference type="FunFam" id="3.40.309.10:FF:000005">
    <property type="entry name" value="1-pyrroline-5-carboxylate dehydrogenase 1"/>
    <property type="match status" value="1"/>
</dbReference>
<dbReference type="InterPro" id="IPR016162">
    <property type="entry name" value="Ald_DH_N"/>
</dbReference>
<dbReference type="PANTHER" id="PTHR42862:SF1">
    <property type="entry name" value="DELTA-1-PYRROLINE-5-CARBOXYLATE DEHYDROGENASE 2, ISOFORM A-RELATED"/>
    <property type="match status" value="1"/>
</dbReference>
<dbReference type="Gene3D" id="3.40.605.10">
    <property type="entry name" value="Aldehyde Dehydrogenase, Chain A, domain 1"/>
    <property type="match status" value="1"/>
</dbReference>
<feature type="domain" description="Aldehyde dehydrogenase" evidence="9">
    <location>
        <begin position="67"/>
        <end position="526"/>
    </location>
</feature>
<comment type="catalytic activity">
    <reaction evidence="6 7">
        <text>L-glutamate 5-semialdehyde + NAD(+) + H2O = L-glutamate + NADH + 2 H(+)</text>
        <dbReference type="Rhea" id="RHEA:30235"/>
        <dbReference type="ChEBI" id="CHEBI:15377"/>
        <dbReference type="ChEBI" id="CHEBI:15378"/>
        <dbReference type="ChEBI" id="CHEBI:29985"/>
        <dbReference type="ChEBI" id="CHEBI:57540"/>
        <dbReference type="ChEBI" id="CHEBI:57945"/>
        <dbReference type="ChEBI" id="CHEBI:58066"/>
        <dbReference type="EC" id="1.2.1.88"/>
    </reaction>
</comment>
<evidence type="ECO:0000256" key="2">
    <source>
        <dbReference type="ARBA" id="ARBA00009986"/>
    </source>
</evidence>
<evidence type="ECO:0000256" key="5">
    <source>
        <dbReference type="ARBA" id="ARBA00023062"/>
    </source>
</evidence>
<dbReference type="PROSITE" id="PS00070">
    <property type="entry name" value="ALDEHYDE_DEHYDR_CYS"/>
    <property type="match status" value="1"/>
</dbReference>
<evidence type="ECO:0000256" key="3">
    <source>
        <dbReference type="ARBA" id="ARBA00023002"/>
    </source>
</evidence>
<keyword evidence="5 7" id="KW-0642">Proline metabolism</keyword>
<name>A0A9P6MM83_9FUNG</name>
<dbReference type="GO" id="GO:0010133">
    <property type="term" value="P:L-proline catabolic process to L-glutamate"/>
    <property type="evidence" value="ECO:0007669"/>
    <property type="project" value="UniProtKB-UniRule"/>
</dbReference>
<evidence type="ECO:0000259" key="9">
    <source>
        <dbReference type="Pfam" id="PF00171"/>
    </source>
</evidence>
<dbReference type="AlphaFoldDB" id="A0A9P6MM83"/>
<dbReference type="CDD" id="cd07123">
    <property type="entry name" value="ALDH_F4-17_P5CDH"/>
    <property type="match status" value="1"/>
</dbReference>
<evidence type="ECO:0000256" key="8">
    <source>
        <dbReference type="RuleBase" id="RU366030"/>
    </source>
</evidence>
<comment type="caution">
    <text evidence="10">The sequence shown here is derived from an EMBL/GenBank/DDBJ whole genome shotgun (WGS) entry which is preliminary data.</text>
</comment>
<keyword evidence="11" id="KW-1185">Reference proteome</keyword>
<dbReference type="OrthoDB" id="5322683at2759"/>
<dbReference type="EMBL" id="JAAAHW010000035">
    <property type="protein sequence ID" value="KAG0006926.1"/>
    <property type="molecule type" value="Genomic_DNA"/>
</dbReference>
<protein>
    <recommendedName>
        <fullName evidence="7 8">Multifunctional fusion protein</fullName>
    </recommendedName>
    <domain>
        <recommendedName>
            <fullName evidence="8">Delta-1-pyrroline-5-carboxylate dehydrogenase</fullName>
            <shortName evidence="8">P5C dehydrogenase</shortName>
        </recommendedName>
        <alternativeName>
            <fullName evidence="7">L-glutamate gamma-semialdehyde dehydrogenase</fullName>
        </alternativeName>
    </domain>
    <domain>
        <recommendedName>
            <fullName evidence="7">L-glutamate gamma-semialdehyde dehydrogenase</fullName>
            <ecNumber evidence="7">1.2.1.88</ecNumber>
        </recommendedName>
    </domain>
</protein>
<dbReference type="EC" id="1.2.1.88" evidence="7"/>
<evidence type="ECO:0000256" key="7">
    <source>
        <dbReference type="RuleBase" id="RU366016"/>
    </source>
</evidence>
<dbReference type="InterPro" id="IPR016161">
    <property type="entry name" value="Ald_DH/histidinol_DH"/>
</dbReference>
<reference evidence="10" key="1">
    <citation type="journal article" date="2020" name="Fungal Divers.">
        <title>Resolving the Mortierellaceae phylogeny through synthesis of multi-gene phylogenetics and phylogenomics.</title>
        <authorList>
            <person name="Vandepol N."/>
            <person name="Liber J."/>
            <person name="Desiro A."/>
            <person name="Na H."/>
            <person name="Kennedy M."/>
            <person name="Barry K."/>
            <person name="Grigoriev I.V."/>
            <person name="Miller A.N."/>
            <person name="O'Donnell K."/>
            <person name="Stajich J.E."/>
            <person name="Bonito G."/>
        </authorList>
    </citation>
    <scope>NUCLEOTIDE SEQUENCE</scope>
    <source>
        <strain evidence="10">MES-2147</strain>
    </source>
</reference>
<dbReference type="InterPro" id="IPR050485">
    <property type="entry name" value="Proline_metab_enzyme"/>
</dbReference>
<evidence type="ECO:0000256" key="1">
    <source>
        <dbReference type="ARBA" id="ARBA00004786"/>
    </source>
</evidence>
<dbReference type="InterPro" id="IPR016160">
    <property type="entry name" value="Ald_DH_CS_CYS"/>
</dbReference>
<dbReference type="InterPro" id="IPR016163">
    <property type="entry name" value="Ald_DH_C"/>
</dbReference>
<sequence>MSVPTADLAAFKIPTVANEPMKSYTPGSAERAALETTLKEFRAQAPFDVPCIVNGKEVRTGIMEKQVMPHEHKTVLCNYHNADEALVAKAIDGALAAKQNWENTPFNDRAAIFLKAADLASTKYRYKIIAATMLGQGKNAWQAEIDSAAEMIDFWRFGAKFAEELYAVQPPQNSTGTWNRTEYRPLEGFVFAVSPFNFTAIGANLAGAPVLMGNVCVWKPAPAATYASYVVYQILKEAGLPDGVIQFIPGPAPEVVGQVLKHPEFAALHFTGSTHVFRKLWKDIANNIENYKSYPRIVGETGGKNFHMVHKTGNVKSVVNNTIRSAFEYQGQKCSACSRAYFPDNLWSELKTSLLETHGRIKQGSVEDFQNFVGPVINQFSFDKIKSYIEWAKTDTESEIIAGGTYDDSKGYFVQPTIIVTTNPKSRTMTEEIFGPVLTIYVYKADEYESTLDLVANSSAYALTGALFSQDRYATILGANKLRHAAGNFYINDKCTGAVVGQQPFGGGRASGTNDKAGSAAILSRFVSPRSIKESFVDLEDFIYPSNLV</sequence>
<keyword evidence="4 7" id="KW-0520">NAD</keyword>
<gene>
    <name evidence="10" type="primary">PUT2_1</name>
    <name evidence="10" type="ORF">BGZ65_001645</name>
</gene>
<dbReference type="Pfam" id="PF00171">
    <property type="entry name" value="Aldedh"/>
    <property type="match status" value="1"/>
</dbReference>
<dbReference type="FunFam" id="3.40.605.10:FF:000006">
    <property type="entry name" value="1-pyrroline-5-carboxylate dehydrogenase"/>
    <property type="match status" value="1"/>
</dbReference>
<comment type="pathway">
    <text evidence="1 7">Amino-acid degradation; L-proline degradation into L-glutamate; L-glutamate from L-proline: step 2/2.</text>
</comment>
<evidence type="ECO:0000313" key="11">
    <source>
        <dbReference type="Proteomes" id="UP000749646"/>
    </source>
</evidence>
<accession>A0A9P6MM83</accession>
<keyword evidence="3 7" id="KW-0560">Oxidoreductase</keyword>
<dbReference type="SUPFAM" id="SSF53720">
    <property type="entry name" value="ALDH-like"/>
    <property type="match status" value="1"/>
</dbReference>
<proteinExistence type="inferred from homology"/>
<dbReference type="NCBIfam" id="TIGR01236">
    <property type="entry name" value="D1pyr5carbox1"/>
    <property type="match status" value="1"/>
</dbReference>
<dbReference type="Gene3D" id="3.40.309.10">
    <property type="entry name" value="Aldehyde Dehydrogenase, Chain A, domain 2"/>
    <property type="match status" value="1"/>
</dbReference>
<dbReference type="Proteomes" id="UP000749646">
    <property type="component" value="Unassembled WGS sequence"/>
</dbReference>